<dbReference type="InterPro" id="IPR050613">
    <property type="entry name" value="Sec_Metabolite_Reg"/>
</dbReference>
<dbReference type="CDD" id="cd12148">
    <property type="entry name" value="fungal_TF_MHR"/>
    <property type="match status" value="1"/>
</dbReference>
<evidence type="ECO:0000256" key="1">
    <source>
        <dbReference type="ARBA" id="ARBA00004123"/>
    </source>
</evidence>
<comment type="subcellular location">
    <subcellularLocation>
        <location evidence="1">Nucleus</location>
    </subcellularLocation>
</comment>
<dbReference type="PANTHER" id="PTHR31001:SF85">
    <property type="entry name" value="ZN(II)2CYS6 TRANSCRIPTION FACTOR (EUROFUNG)"/>
    <property type="match status" value="1"/>
</dbReference>
<dbReference type="EMBL" id="JAZAVK010000086">
    <property type="protein sequence ID" value="KAK7425040.1"/>
    <property type="molecule type" value="Genomic_DNA"/>
</dbReference>
<organism evidence="4 5">
    <name type="scientific">Neonectria magnoliae</name>
    <dbReference type="NCBI Taxonomy" id="2732573"/>
    <lineage>
        <taxon>Eukaryota</taxon>
        <taxon>Fungi</taxon>
        <taxon>Dikarya</taxon>
        <taxon>Ascomycota</taxon>
        <taxon>Pezizomycotina</taxon>
        <taxon>Sordariomycetes</taxon>
        <taxon>Hypocreomycetidae</taxon>
        <taxon>Hypocreales</taxon>
        <taxon>Nectriaceae</taxon>
        <taxon>Neonectria</taxon>
    </lineage>
</organism>
<accession>A0ABR1HUY6</accession>
<sequence length="322" mass="35911">MSGTGMVMMPDTWDTRPPLNLNDDQIWPGMTEAPEESRGATDMIFCLTRACIGRFLASAGKSVHIGGSSQFKDYAEAELAISKAESEVEEKYIRYCDIVNPVHFLTMASARSGITAMRLRIRMPKVRNQTATDAERKDLFHLAQKIMDTDTAAYAHPSLRRFQWHVRPFFLWGSWDSLILVITSLWKAGLLSPEETDAAWGRVEQVYSNHEELLESRRTLYVAFGRLTLKAWDANPPSTSVPEPAFITTLGSRRRKKDNGNAAAPDAKTDAEMPTGPSQGNEESGLFGSVDGDTGFDVNDDFDLDSWMFWDQLVQDDQASGG</sequence>
<evidence type="ECO:0000313" key="4">
    <source>
        <dbReference type="EMBL" id="KAK7425040.1"/>
    </source>
</evidence>
<keyword evidence="2" id="KW-0539">Nucleus</keyword>
<comment type="caution">
    <text evidence="4">The sequence shown here is derived from an EMBL/GenBank/DDBJ whole genome shotgun (WGS) entry which is preliminary data.</text>
</comment>
<dbReference type="Proteomes" id="UP001498421">
    <property type="component" value="Unassembled WGS sequence"/>
</dbReference>
<evidence type="ECO:0000313" key="5">
    <source>
        <dbReference type="Proteomes" id="UP001498421"/>
    </source>
</evidence>
<dbReference type="PANTHER" id="PTHR31001">
    <property type="entry name" value="UNCHARACTERIZED TRANSCRIPTIONAL REGULATORY PROTEIN"/>
    <property type="match status" value="1"/>
</dbReference>
<evidence type="ECO:0000256" key="3">
    <source>
        <dbReference type="SAM" id="MobiDB-lite"/>
    </source>
</evidence>
<keyword evidence="5" id="KW-1185">Reference proteome</keyword>
<protein>
    <submittedName>
        <fullName evidence="4">Uncharacterized protein</fullName>
    </submittedName>
</protein>
<proteinExistence type="predicted"/>
<reference evidence="4 5" key="1">
    <citation type="journal article" date="2025" name="Microbiol. Resour. Announc.">
        <title>Draft genome sequences for Neonectria magnoliae and Neonectria punicea, canker pathogens of Liriodendron tulipifera and Acer saccharum in West Virginia.</title>
        <authorList>
            <person name="Petronek H.M."/>
            <person name="Kasson M.T."/>
            <person name="Metheny A.M."/>
            <person name="Stauder C.M."/>
            <person name="Lovett B."/>
            <person name="Lynch S.C."/>
            <person name="Garnas J.R."/>
            <person name="Kasson L.R."/>
            <person name="Stajich J.E."/>
        </authorList>
    </citation>
    <scope>NUCLEOTIDE SEQUENCE [LARGE SCALE GENOMIC DNA]</scope>
    <source>
        <strain evidence="4 5">NRRL 64651</strain>
    </source>
</reference>
<gene>
    <name evidence="4" type="ORF">QQZ08_008316</name>
</gene>
<evidence type="ECO:0000256" key="2">
    <source>
        <dbReference type="ARBA" id="ARBA00023242"/>
    </source>
</evidence>
<feature type="region of interest" description="Disordered" evidence="3">
    <location>
        <begin position="243"/>
        <end position="293"/>
    </location>
</feature>
<name>A0ABR1HUY6_9HYPO</name>